<dbReference type="EMBL" id="GG663363">
    <property type="protein sequence ID" value="EEH10896.1"/>
    <property type="molecule type" value="Genomic_DNA"/>
</dbReference>
<reference evidence="1" key="1">
    <citation type="submission" date="2009-02" db="EMBL/GenBank/DDBJ databases">
        <title>The Genome Sequence of Ajellomyces capsulatus strain G186AR.</title>
        <authorList>
            <consortium name="The Broad Institute Genome Sequencing Platform"/>
            <person name="Champion M."/>
            <person name="Cuomo C."/>
            <person name="Ma L.-J."/>
            <person name="Henn M.R."/>
            <person name="Sil A."/>
            <person name="Goldman B."/>
            <person name="Young S.K."/>
            <person name="Kodira C.D."/>
            <person name="Zeng Q."/>
            <person name="Koehrsen M."/>
            <person name="Alvarado L."/>
            <person name="Berlin A."/>
            <person name="Borenstein D."/>
            <person name="Chen Z."/>
            <person name="Engels R."/>
            <person name="Freedman E."/>
            <person name="Gellesch M."/>
            <person name="Goldberg J."/>
            <person name="Griggs A."/>
            <person name="Gujja S."/>
            <person name="Heiman D."/>
            <person name="Hepburn T."/>
            <person name="Howarth C."/>
            <person name="Jen D."/>
            <person name="Larson L."/>
            <person name="Lewis B."/>
            <person name="Mehta T."/>
            <person name="Park D."/>
            <person name="Pearson M."/>
            <person name="Roberts A."/>
            <person name="Saif S."/>
            <person name="Shea T."/>
            <person name="Shenoy N."/>
            <person name="Sisk P."/>
            <person name="Stolte C."/>
            <person name="Sykes S."/>
            <person name="Walk T."/>
            <person name="White J."/>
            <person name="Yandava C."/>
            <person name="Klein B."/>
            <person name="McEwen J.G."/>
            <person name="Puccia R."/>
            <person name="Goldman G.H."/>
            <person name="Felipe M.S."/>
            <person name="Nino-Vega G."/>
            <person name="San-Blas G."/>
            <person name="Taylor J."/>
            <person name="Mendoza L."/>
            <person name="Galagan J."/>
            <person name="Nusbaum C."/>
            <person name="Birren B."/>
        </authorList>
    </citation>
    <scope>NUCLEOTIDE SEQUENCE</scope>
    <source>
        <strain evidence="1">G186AR</strain>
    </source>
</reference>
<dbReference type="GeneID" id="69033368"/>
<gene>
    <name evidence="1" type="ORF">HCBG_00351</name>
</gene>
<dbReference type="InParanoid" id="C0NB55"/>
<organism evidence="1 2">
    <name type="scientific">Ajellomyces capsulatus (strain G186AR / H82 / ATCC MYA-2454 / RMSCC 2432)</name>
    <name type="common">Darling's disease fungus</name>
    <name type="synonym">Histoplasma capsulatum</name>
    <dbReference type="NCBI Taxonomy" id="447093"/>
    <lineage>
        <taxon>Eukaryota</taxon>
        <taxon>Fungi</taxon>
        <taxon>Dikarya</taxon>
        <taxon>Ascomycota</taxon>
        <taxon>Pezizomycotina</taxon>
        <taxon>Eurotiomycetes</taxon>
        <taxon>Eurotiomycetidae</taxon>
        <taxon>Onygenales</taxon>
        <taxon>Ajellomycetaceae</taxon>
        <taxon>Histoplasma</taxon>
    </lineage>
</organism>
<accession>C0NB55</accession>
<dbReference type="AlphaFoldDB" id="C0NB55"/>
<evidence type="ECO:0000313" key="1">
    <source>
        <dbReference type="EMBL" id="EEH10896.1"/>
    </source>
</evidence>
<evidence type="ECO:0000313" key="2">
    <source>
        <dbReference type="Proteomes" id="UP000001631"/>
    </source>
</evidence>
<keyword evidence="2" id="KW-1185">Reference proteome</keyword>
<dbReference type="Proteomes" id="UP000001631">
    <property type="component" value="Unassembled WGS sequence"/>
</dbReference>
<sequence length="149" mass="16144">MRGQSACERRDENVTLPAKSVRQPLSAGAFLPKRGVIAKELLTTNGKCPSAHNPHTITTALPKTSRRISGTSVLCMVRLRLERSIEPKRTIWSRQTLARASLALSPTSVIDGVIRCPGNSNGAFLYDGKETPLARGGIKNFDSTATFQP</sequence>
<proteinExistence type="predicted"/>
<dbReference type="HOGENOM" id="CLU_1749076_0_0_1"/>
<dbReference type="RefSeq" id="XP_045291376.1">
    <property type="nucleotide sequence ID" value="XM_045427401.1"/>
</dbReference>
<protein>
    <submittedName>
        <fullName evidence="1">Uncharacterized protein</fullName>
    </submittedName>
</protein>
<name>C0NB55_AJECG</name>